<feature type="domain" description="Small ribosomal subunit protein mS35 mitochondrial conserved" evidence="1">
    <location>
        <begin position="183"/>
        <end position="253"/>
    </location>
</feature>
<dbReference type="GO" id="GO:0003735">
    <property type="term" value="F:structural constituent of ribosome"/>
    <property type="evidence" value="ECO:0007669"/>
    <property type="project" value="InterPro"/>
</dbReference>
<name>A0A6A4IQD3_APOLU</name>
<dbReference type="PANTHER" id="PTHR13490">
    <property type="entry name" value="MITOCHONDRIAL 28S RIBOSOMAL PROTEIN S28"/>
    <property type="match status" value="1"/>
</dbReference>
<comment type="caution">
    <text evidence="2">The sequence shown here is derived from an EMBL/GenBank/DDBJ whole genome shotgun (WGS) entry which is preliminary data.</text>
</comment>
<reference evidence="2" key="1">
    <citation type="journal article" date="2021" name="Mol. Ecol. Resour.">
        <title>Apolygus lucorum genome provides insights into omnivorousness and mesophyll feeding.</title>
        <authorList>
            <person name="Liu Y."/>
            <person name="Liu H."/>
            <person name="Wang H."/>
            <person name="Huang T."/>
            <person name="Liu B."/>
            <person name="Yang B."/>
            <person name="Yin L."/>
            <person name="Li B."/>
            <person name="Zhang Y."/>
            <person name="Zhang S."/>
            <person name="Jiang F."/>
            <person name="Zhang X."/>
            <person name="Ren Y."/>
            <person name="Wang B."/>
            <person name="Wang S."/>
            <person name="Lu Y."/>
            <person name="Wu K."/>
            <person name="Fan W."/>
            <person name="Wang G."/>
        </authorList>
    </citation>
    <scope>NUCLEOTIDE SEQUENCE</scope>
    <source>
        <strain evidence="2">12Hb</strain>
    </source>
</reference>
<dbReference type="InterPro" id="IPR039848">
    <property type="entry name" value="Ribosomal_mS35_mt"/>
</dbReference>
<evidence type="ECO:0000313" key="3">
    <source>
        <dbReference type="Proteomes" id="UP000466442"/>
    </source>
</evidence>
<gene>
    <name evidence="2" type="ORF">GE061_005616</name>
</gene>
<organism evidence="2 3">
    <name type="scientific">Apolygus lucorum</name>
    <name type="common">Small green plant bug</name>
    <name type="synonym">Lygocoris lucorum</name>
    <dbReference type="NCBI Taxonomy" id="248454"/>
    <lineage>
        <taxon>Eukaryota</taxon>
        <taxon>Metazoa</taxon>
        <taxon>Ecdysozoa</taxon>
        <taxon>Arthropoda</taxon>
        <taxon>Hexapoda</taxon>
        <taxon>Insecta</taxon>
        <taxon>Pterygota</taxon>
        <taxon>Neoptera</taxon>
        <taxon>Paraneoptera</taxon>
        <taxon>Hemiptera</taxon>
        <taxon>Heteroptera</taxon>
        <taxon>Panheteroptera</taxon>
        <taxon>Cimicomorpha</taxon>
        <taxon>Miridae</taxon>
        <taxon>Mirini</taxon>
        <taxon>Apolygus</taxon>
    </lineage>
</organism>
<evidence type="ECO:0000313" key="2">
    <source>
        <dbReference type="EMBL" id="KAF6201169.1"/>
    </source>
</evidence>
<dbReference type="EMBL" id="WIXP02000013">
    <property type="protein sequence ID" value="KAF6201169.1"/>
    <property type="molecule type" value="Genomic_DNA"/>
</dbReference>
<dbReference type="OrthoDB" id="283424at2759"/>
<dbReference type="GO" id="GO:0032543">
    <property type="term" value="P:mitochondrial translation"/>
    <property type="evidence" value="ECO:0007669"/>
    <property type="project" value="InterPro"/>
</dbReference>
<dbReference type="PANTHER" id="PTHR13490:SF0">
    <property type="entry name" value="SMALL RIBOSOMAL SUBUNIT PROTEIN MS35"/>
    <property type="match status" value="1"/>
</dbReference>
<dbReference type="Proteomes" id="UP000466442">
    <property type="component" value="Unassembled WGS sequence"/>
</dbReference>
<dbReference type="Pfam" id="PF10213">
    <property type="entry name" value="MRP-S28"/>
    <property type="match status" value="1"/>
</dbReference>
<proteinExistence type="predicted"/>
<protein>
    <recommendedName>
        <fullName evidence="1">Small ribosomal subunit protein mS35 mitochondrial conserved domain-containing protein</fullName>
    </recommendedName>
</protein>
<evidence type="ECO:0000259" key="1">
    <source>
        <dbReference type="Pfam" id="PF10213"/>
    </source>
</evidence>
<accession>A0A6A4IQD3</accession>
<sequence length="331" mass="38308">MYFVSRALCAKNSPLVADSTIGRLLVTSRRNASSDVPGSQQETDEEGFRILRLYGKKSQTQLRRKREPPPVLPPRESRMPTNQKWSDVWPGPRTFHPASVPLPIRQGINQLGASPDKWANAELMKIPNFLHLTPPAIKGHCEALKKFCTPWPEQLNTEEDIKKHFPLEVITSDYCFSAPTIRNPLSRIVTIKFPLSRLKFDRHSKDKFLRLVGERYDEETDTVTIVTDKCPVRKQNYEYAIYLLTALYHESWVREPWENEKSVADYEFYEWDTSVSRSNVESFLKATNQEVSTRIEDVEAYKSATVAVFDEGENDYNWQKYKEASEKLLLS</sequence>
<keyword evidence="3" id="KW-1185">Reference proteome</keyword>
<dbReference type="GO" id="GO:0005763">
    <property type="term" value="C:mitochondrial small ribosomal subunit"/>
    <property type="evidence" value="ECO:0007669"/>
    <property type="project" value="TreeGrafter"/>
</dbReference>
<dbReference type="AlphaFoldDB" id="A0A6A4IQD3"/>
<dbReference type="InterPro" id="IPR019349">
    <property type="entry name" value="Ribosomal_mS35_mit"/>
</dbReference>